<proteinExistence type="predicted"/>
<accession>A0A8J4REV5</accession>
<gene>
    <name evidence="1" type="ORF">CMV_009134</name>
</gene>
<dbReference type="EMBL" id="JRKL02000992">
    <property type="protein sequence ID" value="KAF3966789.1"/>
    <property type="molecule type" value="Genomic_DNA"/>
</dbReference>
<evidence type="ECO:0000313" key="1">
    <source>
        <dbReference type="EMBL" id="KAF3966789.1"/>
    </source>
</evidence>
<sequence>MQIQREKEKLYLYGSIWCCISTKMLSSAVSVSFNKNQQKKGNSSLFTLYSFRFCNSIYTRNFKSRFRTMNDGNNWRWERKRHNAHLKLQNL</sequence>
<dbReference type="Proteomes" id="UP000737018">
    <property type="component" value="Unassembled WGS sequence"/>
</dbReference>
<organism evidence="1 2">
    <name type="scientific">Castanea mollissima</name>
    <name type="common">Chinese chestnut</name>
    <dbReference type="NCBI Taxonomy" id="60419"/>
    <lineage>
        <taxon>Eukaryota</taxon>
        <taxon>Viridiplantae</taxon>
        <taxon>Streptophyta</taxon>
        <taxon>Embryophyta</taxon>
        <taxon>Tracheophyta</taxon>
        <taxon>Spermatophyta</taxon>
        <taxon>Magnoliopsida</taxon>
        <taxon>eudicotyledons</taxon>
        <taxon>Gunneridae</taxon>
        <taxon>Pentapetalae</taxon>
        <taxon>rosids</taxon>
        <taxon>fabids</taxon>
        <taxon>Fagales</taxon>
        <taxon>Fagaceae</taxon>
        <taxon>Castanea</taxon>
    </lineage>
</organism>
<comment type="caution">
    <text evidence="1">The sequence shown here is derived from an EMBL/GenBank/DDBJ whole genome shotgun (WGS) entry which is preliminary data.</text>
</comment>
<evidence type="ECO:0000313" key="2">
    <source>
        <dbReference type="Proteomes" id="UP000737018"/>
    </source>
</evidence>
<name>A0A8J4REV5_9ROSI</name>
<dbReference type="AlphaFoldDB" id="A0A8J4REV5"/>
<keyword evidence="2" id="KW-1185">Reference proteome</keyword>
<protein>
    <submittedName>
        <fullName evidence="1">Uncharacterized protein</fullName>
    </submittedName>
</protein>
<reference evidence="1" key="1">
    <citation type="submission" date="2020-03" db="EMBL/GenBank/DDBJ databases">
        <title>Castanea mollissima Vanexum genome sequencing.</title>
        <authorList>
            <person name="Staton M."/>
        </authorList>
    </citation>
    <scope>NUCLEOTIDE SEQUENCE</scope>
    <source>
        <tissue evidence="1">Leaf</tissue>
    </source>
</reference>